<keyword evidence="2" id="KW-1185">Reference proteome</keyword>
<accession>A0A840PB34</accession>
<gene>
    <name evidence="1" type="ORF">HNP84_006609</name>
</gene>
<protein>
    <submittedName>
        <fullName evidence="1">NAD(P)-dependent dehydrogenase (Short-subunit alcohol dehydrogenase family)</fullName>
    </submittedName>
</protein>
<organism evidence="1 2">
    <name type="scientific">Thermocatellispora tengchongensis</name>
    <dbReference type="NCBI Taxonomy" id="1073253"/>
    <lineage>
        <taxon>Bacteria</taxon>
        <taxon>Bacillati</taxon>
        <taxon>Actinomycetota</taxon>
        <taxon>Actinomycetes</taxon>
        <taxon>Streptosporangiales</taxon>
        <taxon>Streptosporangiaceae</taxon>
        <taxon>Thermocatellispora</taxon>
    </lineage>
</organism>
<name>A0A840PB34_9ACTN</name>
<dbReference type="Gene3D" id="3.40.50.720">
    <property type="entry name" value="NAD(P)-binding Rossmann-like Domain"/>
    <property type="match status" value="1"/>
</dbReference>
<dbReference type="AlphaFoldDB" id="A0A840PB34"/>
<comment type="caution">
    <text evidence="1">The sequence shown here is derived from an EMBL/GenBank/DDBJ whole genome shotgun (WGS) entry which is preliminary data.</text>
</comment>
<dbReference type="Pfam" id="PF00106">
    <property type="entry name" value="adh_short"/>
    <property type="match status" value="1"/>
</dbReference>
<dbReference type="RefSeq" id="WP_185053715.1">
    <property type="nucleotide sequence ID" value="NZ_BAABIX010000008.1"/>
</dbReference>
<evidence type="ECO:0000313" key="1">
    <source>
        <dbReference type="EMBL" id="MBB5136858.1"/>
    </source>
</evidence>
<dbReference type="InterPro" id="IPR036291">
    <property type="entry name" value="NAD(P)-bd_dom_sf"/>
</dbReference>
<dbReference type="EMBL" id="JACHGN010000015">
    <property type="protein sequence ID" value="MBB5136858.1"/>
    <property type="molecule type" value="Genomic_DNA"/>
</dbReference>
<dbReference type="PANTHER" id="PTHR43975">
    <property type="entry name" value="ZGC:101858"/>
    <property type="match status" value="1"/>
</dbReference>
<evidence type="ECO:0000313" key="2">
    <source>
        <dbReference type="Proteomes" id="UP000578449"/>
    </source>
</evidence>
<dbReference type="PANTHER" id="PTHR43975:SF2">
    <property type="entry name" value="EG:BACR7A4.14 PROTEIN-RELATED"/>
    <property type="match status" value="1"/>
</dbReference>
<dbReference type="PRINTS" id="PR00081">
    <property type="entry name" value="GDHRDH"/>
</dbReference>
<dbReference type="SUPFAM" id="SSF51735">
    <property type="entry name" value="NAD(P)-binding Rossmann-fold domains"/>
    <property type="match status" value="1"/>
</dbReference>
<proteinExistence type="predicted"/>
<reference evidence="1 2" key="1">
    <citation type="submission" date="2020-08" db="EMBL/GenBank/DDBJ databases">
        <title>Genomic Encyclopedia of Type Strains, Phase IV (KMG-IV): sequencing the most valuable type-strain genomes for metagenomic binning, comparative biology and taxonomic classification.</title>
        <authorList>
            <person name="Goeker M."/>
        </authorList>
    </citation>
    <scope>NUCLEOTIDE SEQUENCE [LARGE SCALE GENOMIC DNA]</scope>
    <source>
        <strain evidence="1 2">DSM 45615</strain>
    </source>
</reference>
<dbReference type="Proteomes" id="UP000578449">
    <property type="component" value="Unassembled WGS sequence"/>
</dbReference>
<dbReference type="InterPro" id="IPR002347">
    <property type="entry name" value="SDR_fam"/>
</dbReference>
<sequence length="255" mass="27032">MHEGKHYVVTGASSGIGAAFAEQARALGARITALDIAEPGITVDTFHRTDMSSKESIEAAAGRIGGLDALVNCAGVPEGDLPDEQVFAVNFLGLRHLTDLLRPRVADGGSVLNIASIAGHRFHENIGLHTDLLRTEDFDEGAAWYASGRARGIGAYRFSKEAVWMFTFHGAATGLARGVRMNSVCPGLVRTRLLPAFQGAMTPRSIERVREVGGPAEPREIASVMSFLLSPEARLINGHNLVADGGFVASIMTGP</sequence>
<dbReference type="Pfam" id="PF13561">
    <property type="entry name" value="adh_short_C2"/>
    <property type="match status" value="1"/>
</dbReference>